<dbReference type="Proteomes" id="UP000694460">
    <property type="component" value="Unassembled WGS sequence"/>
</dbReference>
<reference evidence="1 2" key="1">
    <citation type="submission" date="2021-03" db="EMBL/GenBank/DDBJ databases">
        <title>Sequencing the genomes of 1000 actinobacteria strains.</title>
        <authorList>
            <person name="Klenk H.-P."/>
        </authorList>
    </citation>
    <scope>NUCLEOTIDE SEQUENCE [LARGE SCALE GENOMIC DNA]</scope>
    <source>
        <strain evidence="1 2">DSM 46713</strain>
    </source>
</reference>
<gene>
    <name evidence="1" type="ORF">JOF57_002174</name>
</gene>
<name>A0ABS4ZSW6_9MYCO</name>
<dbReference type="EMBL" id="JAGIOP010000002">
    <property type="protein sequence ID" value="MBP2452261.1"/>
    <property type="molecule type" value="Genomic_DNA"/>
</dbReference>
<organism evidence="1 2">
    <name type="scientific">Mycolicibacterium lutetiense</name>
    <dbReference type="NCBI Taxonomy" id="1641992"/>
    <lineage>
        <taxon>Bacteria</taxon>
        <taxon>Bacillati</taxon>
        <taxon>Actinomycetota</taxon>
        <taxon>Actinomycetes</taxon>
        <taxon>Mycobacteriales</taxon>
        <taxon>Mycobacteriaceae</taxon>
        <taxon>Mycolicibacterium</taxon>
    </lineage>
</organism>
<proteinExistence type="predicted"/>
<dbReference type="RefSeq" id="WP_209916330.1">
    <property type="nucleotide sequence ID" value="NZ_JAGIOP010000002.1"/>
</dbReference>
<evidence type="ECO:0000313" key="1">
    <source>
        <dbReference type="EMBL" id="MBP2452261.1"/>
    </source>
</evidence>
<accession>A0ABS4ZSW6</accession>
<evidence type="ECO:0000313" key="2">
    <source>
        <dbReference type="Proteomes" id="UP000694460"/>
    </source>
</evidence>
<protein>
    <submittedName>
        <fullName evidence="1">Esterase YcpF (UPF0227 family)</fullName>
    </submittedName>
</protein>
<sequence length="57" mass="6026">MLRGSLTDVVFKPGTRNCKVLSGTLQSDPYTGQTIHYTSTQANALQVAVATACPDTP</sequence>
<keyword evidence="2" id="KW-1185">Reference proteome</keyword>
<comment type="caution">
    <text evidence="1">The sequence shown here is derived from an EMBL/GenBank/DDBJ whole genome shotgun (WGS) entry which is preliminary data.</text>
</comment>